<dbReference type="AlphaFoldDB" id="A0A103R4I9"/>
<evidence type="ECO:0000256" key="1">
    <source>
        <dbReference type="ARBA" id="ARBA00008416"/>
    </source>
</evidence>
<dbReference type="InterPro" id="IPR003829">
    <property type="entry name" value="Pirin_N_dom"/>
</dbReference>
<dbReference type="SUPFAM" id="SSF51182">
    <property type="entry name" value="RmlC-like cupins"/>
    <property type="match status" value="1"/>
</dbReference>
<dbReference type="EMBL" id="LOXM01000198">
    <property type="protein sequence ID" value="KVG61092.1"/>
    <property type="molecule type" value="Genomic_DNA"/>
</dbReference>
<dbReference type="Proteomes" id="UP000064029">
    <property type="component" value="Unassembled WGS sequence"/>
</dbReference>
<evidence type="ECO:0000259" key="3">
    <source>
        <dbReference type="Pfam" id="PF02678"/>
    </source>
</evidence>
<dbReference type="Pfam" id="PF17954">
    <property type="entry name" value="Pirin_C_2"/>
    <property type="match status" value="1"/>
</dbReference>
<sequence length="238" mass="26180">MFDIRRAGDRGNANQGWINSFFSFSFEEYYHDPDHMNFGALKALNEDFISPGRGFDMHSHDNTEIVTYMLQGELTQDDADGRHSVIDGGYVQRISAGAGVSHCGVNQLAEPCHLLQIWLTPNVRDAQPRCEERVFTREEKDGKWCLLVSPDGSDGSLSIYQDARIYAGLFDAGKSATYRVAPGRIAYFHVARGSVVLDGQALQHGDAARIVQPGELSVTGGNAGEVILIDLPADQHTH</sequence>
<proteinExistence type="inferred from homology"/>
<feature type="domain" description="Pirin N-terminal" evidence="3">
    <location>
        <begin position="14"/>
        <end position="119"/>
    </location>
</feature>
<evidence type="ECO:0000313" key="6">
    <source>
        <dbReference type="Proteomes" id="UP000064029"/>
    </source>
</evidence>
<feature type="domain" description="Quercetin 2,3-dioxygenase C-terminal cupin" evidence="4">
    <location>
        <begin position="146"/>
        <end position="231"/>
    </location>
</feature>
<name>A0A103R4I9_9BURK</name>
<protein>
    <recommendedName>
        <fullName evidence="7">Quercetin 2,3-dioxygenase</fullName>
    </recommendedName>
</protein>
<comment type="caution">
    <text evidence="5">The sequence shown here is derived from an EMBL/GenBank/DDBJ whole genome shotgun (WGS) entry which is preliminary data.</text>
</comment>
<dbReference type="RefSeq" id="WP_059755637.1">
    <property type="nucleotide sequence ID" value="NZ_CP013416.1"/>
</dbReference>
<dbReference type="PANTHER" id="PTHR43212:SF3">
    <property type="entry name" value="QUERCETIN 2,3-DIOXYGENASE"/>
    <property type="match status" value="1"/>
</dbReference>
<reference evidence="5 6" key="1">
    <citation type="submission" date="2015-11" db="EMBL/GenBank/DDBJ databases">
        <title>Expanding the genomic diversity of Burkholderia species for the development of highly accurate diagnostics.</title>
        <authorList>
            <person name="Sahl J."/>
            <person name="Keim P."/>
            <person name="Wagner D."/>
        </authorList>
    </citation>
    <scope>NUCLEOTIDE SEQUENCE [LARGE SCALE GENOMIC DNA]</scope>
    <source>
        <strain evidence="5 6">MSMB2036</strain>
    </source>
</reference>
<accession>A0A103R4I9</accession>
<dbReference type="Gene3D" id="2.60.120.10">
    <property type="entry name" value="Jelly Rolls"/>
    <property type="match status" value="2"/>
</dbReference>
<dbReference type="OrthoDB" id="321327at2"/>
<evidence type="ECO:0000256" key="2">
    <source>
        <dbReference type="RuleBase" id="RU003457"/>
    </source>
</evidence>
<evidence type="ECO:0000313" key="5">
    <source>
        <dbReference type="EMBL" id="KVG61092.1"/>
    </source>
</evidence>
<evidence type="ECO:0000259" key="4">
    <source>
        <dbReference type="Pfam" id="PF17954"/>
    </source>
</evidence>
<gene>
    <name evidence="5" type="ORF">WJ33_32030</name>
</gene>
<dbReference type="PIRSF" id="PIRSF006232">
    <property type="entry name" value="Pirin"/>
    <property type="match status" value="1"/>
</dbReference>
<organism evidence="5 6">
    <name type="scientific">Burkholderia ubonensis</name>
    <dbReference type="NCBI Taxonomy" id="101571"/>
    <lineage>
        <taxon>Bacteria</taxon>
        <taxon>Pseudomonadati</taxon>
        <taxon>Pseudomonadota</taxon>
        <taxon>Betaproteobacteria</taxon>
        <taxon>Burkholderiales</taxon>
        <taxon>Burkholderiaceae</taxon>
        <taxon>Burkholderia</taxon>
        <taxon>Burkholderia cepacia complex</taxon>
    </lineage>
</organism>
<dbReference type="InterPro" id="IPR011051">
    <property type="entry name" value="RmlC_Cupin_sf"/>
</dbReference>
<dbReference type="InterPro" id="IPR041602">
    <property type="entry name" value="Quercetinase_C"/>
</dbReference>
<dbReference type="InterPro" id="IPR012093">
    <property type="entry name" value="Pirin"/>
</dbReference>
<evidence type="ECO:0008006" key="7">
    <source>
        <dbReference type="Google" id="ProtNLM"/>
    </source>
</evidence>
<dbReference type="PANTHER" id="PTHR43212">
    <property type="entry name" value="QUERCETIN 2,3-DIOXYGENASE"/>
    <property type="match status" value="1"/>
</dbReference>
<dbReference type="InterPro" id="IPR014710">
    <property type="entry name" value="RmlC-like_jellyroll"/>
</dbReference>
<comment type="similarity">
    <text evidence="1 2">Belongs to the pirin family.</text>
</comment>
<dbReference type="Pfam" id="PF02678">
    <property type="entry name" value="Pirin"/>
    <property type="match status" value="1"/>
</dbReference>